<dbReference type="OrthoDB" id="8478320at2"/>
<dbReference type="KEGG" id="chq:AQ619_01550"/>
<dbReference type="InterPro" id="IPR012336">
    <property type="entry name" value="Thioredoxin-like_fold"/>
</dbReference>
<name>A0A0P0NWR7_9CAUL</name>
<dbReference type="AlphaFoldDB" id="A0A0P0NWR7"/>
<dbReference type="Proteomes" id="UP000056905">
    <property type="component" value="Chromosome"/>
</dbReference>
<gene>
    <name evidence="5" type="ORF">AQ619_01550</name>
</gene>
<evidence type="ECO:0000256" key="2">
    <source>
        <dbReference type="ARBA" id="ARBA00005791"/>
    </source>
</evidence>
<evidence type="ECO:0000256" key="1">
    <source>
        <dbReference type="ARBA" id="ARBA00003565"/>
    </source>
</evidence>
<evidence type="ECO:0000259" key="4">
    <source>
        <dbReference type="PROSITE" id="PS51352"/>
    </source>
</evidence>
<dbReference type="Gene3D" id="3.40.30.10">
    <property type="entry name" value="Glutaredoxin"/>
    <property type="match status" value="1"/>
</dbReference>
<comment type="similarity">
    <text evidence="2">Belongs to the thioredoxin family. DsbA subfamily.</text>
</comment>
<dbReference type="SUPFAM" id="SSF52833">
    <property type="entry name" value="Thioredoxin-like"/>
    <property type="match status" value="1"/>
</dbReference>
<dbReference type="PANTHER" id="PTHR13887">
    <property type="entry name" value="GLUTATHIONE S-TRANSFERASE KAPPA"/>
    <property type="match status" value="1"/>
</dbReference>
<keyword evidence="6" id="KW-1185">Reference proteome</keyword>
<accession>A0A0P0NWR7</accession>
<reference evidence="5 6" key="1">
    <citation type="submission" date="2015-10" db="EMBL/GenBank/DDBJ databases">
        <title>Conservation of the essential genome among Caulobacter and Brevundimonas species.</title>
        <authorList>
            <person name="Scott D."/>
            <person name="Ely B."/>
        </authorList>
    </citation>
    <scope>NUCLEOTIDE SEQUENCE [LARGE SCALE GENOMIC DNA]</scope>
    <source>
        <strain evidence="5 6">CB4</strain>
    </source>
</reference>
<protein>
    <submittedName>
        <fullName evidence="5">Thiol:disulfide interchange protein</fullName>
    </submittedName>
</protein>
<dbReference type="Pfam" id="PF13462">
    <property type="entry name" value="Thioredoxin_4"/>
    <property type="match status" value="1"/>
</dbReference>
<evidence type="ECO:0000313" key="6">
    <source>
        <dbReference type="Proteomes" id="UP000056905"/>
    </source>
</evidence>
<comment type="function">
    <text evidence="1">May be required for disulfide bond formation in some proteins.</text>
</comment>
<sequence length="200" mass="21189">MPVDRRTLIASGLALAAGPGAAQAAAMPAAPGDMVLGLPNAPAQLVVFASPSCSHCAHWWTGDLPAIRKAYIDNGKVRLVLREFLTEPVEFAAAAFLLARRVGAQRYFEVLDAVFARQTAIFESGELFEGLQAIGKAFGLSEAQFAAALGDQKALDALNERVEIAGVRDKVNQTPTFFLNGRRLPGELTVEGLKTALAKG</sequence>
<dbReference type="STRING" id="69395.AQ619_01550"/>
<dbReference type="InterPro" id="IPR006311">
    <property type="entry name" value="TAT_signal"/>
</dbReference>
<dbReference type="EMBL" id="CP013002">
    <property type="protein sequence ID" value="ALL12149.1"/>
    <property type="molecule type" value="Genomic_DNA"/>
</dbReference>
<dbReference type="InterPro" id="IPR036249">
    <property type="entry name" value="Thioredoxin-like_sf"/>
</dbReference>
<dbReference type="RefSeq" id="WP_062143296.1">
    <property type="nucleotide sequence ID" value="NZ_CP013002.1"/>
</dbReference>
<evidence type="ECO:0000256" key="3">
    <source>
        <dbReference type="SAM" id="SignalP"/>
    </source>
</evidence>
<dbReference type="PANTHER" id="PTHR13887:SF56">
    <property type="entry name" value="THIOREDOXIN-LIKE REDUCTASE RV2466C"/>
    <property type="match status" value="1"/>
</dbReference>
<dbReference type="PROSITE" id="PS51352">
    <property type="entry name" value="THIOREDOXIN_2"/>
    <property type="match status" value="1"/>
</dbReference>
<feature type="chain" id="PRO_5006052426" evidence="3">
    <location>
        <begin position="25"/>
        <end position="200"/>
    </location>
</feature>
<evidence type="ECO:0000313" key="5">
    <source>
        <dbReference type="EMBL" id="ALL12149.1"/>
    </source>
</evidence>
<proteinExistence type="inferred from homology"/>
<dbReference type="PROSITE" id="PS51318">
    <property type="entry name" value="TAT"/>
    <property type="match status" value="1"/>
</dbReference>
<organism evidence="5 6">
    <name type="scientific">Caulobacter henricii</name>
    <dbReference type="NCBI Taxonomy" id="69395"/>
    <lineage>
        <taxon>Bacteria</taxon>
        <taxon>Pseudomonadati</taxon>
        <taxon>Pseudomonadota</taxon>
        <taxon>Alphaproteobacteria</taxon>
        <taxon>Caulobacterales</taxon>
        <taxon>Caulobacteraceae</taxon>
        <taxon>Caulobacter</taxon>
    </lineage>
</organism>
<feature type="domain" description="Thioredoxin" evidence="4">
    <location>
        <begin position="15"/>
        <end position="200"/>
    </location>
</feature>
<dbReference type="InterPro" id="IPR013766">
    <property type="entry name" value="Thioredoxin_domain"/>
</dbReference>
<feature type="signal peptide" evidence="3">
    <location>
        <begin position="1"/>
        <end position="24"/>
    </location>
</feature>
<keyword evidence="3" id="KW-0732">Signal</keyword>